<dbReference type="GO" id="GO:0005549">
    <property type="term" value="F:odorant binding"/>
    <property type="evidence" value="ECO:0007669"/>
    <property type="project" value="InterPro"/>
</dbReference>
<keyword evidence="2" id="KW-1185">Reference proteome</keyword>
<dbReference type="Gene3D" id="1.10.238.20">
    <property type="entry name" value="Pheromone/general odorant binding protein domain"/>
    <property type="match status" value="1"/>
</dbReference>
<sequence length="138" mass="15308">MNISIETILEYSLNIPKRTSQKADIPESAMKQLIAVTAKCQDDPATAVNEKAIDDWKKANRDASRPPDNLGPHTLCIAKAMDWIKQDGKPNTEGLREKLRARVSDKAKVEKILNKCAAEKETPEATALHMVQCVIPTE</sequence>
<dbReference type="EMBL" id="OU892277">
    <property type="protein sequence ID" value="CAG9760044.1"/>
    <property type="molecule type" value="Genomic_DNA"/>
</dbReference>
<reference evidence="1" key="1">
    <citation type="submission" date="2022-01" db="EMBL/GenBank/DDBJ databases">
        <authorList>
            <person name="King R."/>
        </authorList>
    </citation>
    <scope>NUCLEOTIDE SEQUENCE</scope>
</reference>
<dbReference type="SMART" id="SM00708">
    <property type="entry name" value="PhBP"/>
    <property type="match status" value="1"/>
</dbReference>
<dbReference type="SUPFAM" id="SSF47565">
    <property type="entry name" value="Insect pheromone/odorant-binding proteins"/>
    <property type="match status" value="1"/>
</dbReference>
<evidence type="ECO:0000313" key="1">
    <source>
        <dbReference type="EMBL" id="CAG9760044.1"/>
    </source>
</evidence>
<evidence type="ECO:0000313" key="2">
    <source>
        <dbReference type="Proteomes" id="UP001152799"/>
    </source>
</evidence>
<accession>A0A9N9QIH6</accession>
<dbReference type="Pfam" id="PF01395">
    <property type="entry name" value="PBP_GOBP"/>
    <property type="match status" value="1"/>
</dbReference>
<dbReference type="OrthoDB" id="6783999at2759"/>
<dbReference type="Proteomes" id="UP001152799">
    <property type="component" value="Chromosome 1"/>
</dbReference>
<dbReference type="InterPro" id="IPR006170">
    <property type="entry name" value="PBP/GOBP"/>
</dbReference>
<dbReference type="InterPro" id="IPR036728">
    <property type="entry name" value="PBP_GOBP_sf"/>
</dbReference>
<proteinExistence type="predicted"/>
<dbReference type="CDD" id="cd23992">
    <property type="entry name" value="PBP_GOBP"/>
    <property type="match status" value="1"/>
</dbReference>
<dbReference type="AlphaFoldDB" id="A0A9N9QIH6"/>
<organism evidence="1 2">
    <name type="scientific">Ceutorhynchus assimilis</name>
    <name type="common">cabbage seed weevil</name>
    <dbReference type="NCBI Taxonomy" id="467358"/>
    <lineage>
        <taxon>Eukaryota</taxon>
        <taxon>Metazoa</taxon>
        <taxon>Ecdysozoa</taxon>
        <taxon>Arthropoda</taxon>
        <taxon>Hexapoda</taxon>
        <taxon>Insecta</taxon>
        <taxon>Pterygota</taxon>
        <taxon>Neoptera</taxon>
        <taxon>Endopterygota</taxon>
        <taxon>Coleoptera</taxon>
        <taxon>Polyphaga</taxon>
        <taxon>Cucujiformia</taxon>
        <taxon>Curculionidae</taxon>
        <taxon>Ceutorhynchinae</taxon>
        <taxon>Ceutorhynchus</taxon>
    </lineage>
</organism>
<name>A0A9N9QIH6_9CUCU</name>
<protein>
    <submittedName>
        <fullName evidence="1">Uncharacterized protein</fullName>
    </submittedName>
</protein>
<gene>
    <name evidence="1" type="ORF">CEUTPL_LOCUS780</name>
</gene>